<dbReference type="InterPro" id="IPR001357">
    <property type="entry name" value="BRCT_dom"/>
</dbReference>
<dbReference type="GO" id="GO:0033314">
    <property type="term" value="P:mitotic DNA replication checkpoint signaling"/>
    <property type="evidence" value="ECO:0007669"/>
    <property type="project" value="TreeGrafter"/>
</dbReference>
<dbReference type="WBParaSite" id="NBR_0001674101-mRNA-1">
    <property type="protein sequence ID" value="NBR_0001674101-mRNA-1"/>
    <property type="gene ID" value="NBR_0001674101"/>
</dbReference>
<evidence type="ECO:0000256" key="2">
    <source>
        <dbReference type="SAM" id="MobiDB-lite"/>
    </source>
</evidence>
<proteinExistence type="predicted"/>
<feature type="compositionally biased region" description="Basic residues" evidence="2">
    <location>
        <begin position="348"/>
        <end position="359"/>
    </location>
</feature>
<dbReference type="CDD" id="cd00027">
    <property type="entry name" value="BRCT"/>
    <property type="match status" value="1"/>
</dbReference>
<dbReference type="STRING" id="27835.A0A158R2S9"/>
<accession>A0A158R2S9</accession>
<reference evidence="6" key="1">
    <citation type="submission" date="2016-04" db="UniProtKB">
        <authorList>
            <consortium name="WormBaseParasite"/>
        </authorList>
    </citation>
    <scope>IDENTIFICATION</scope>
</reference>
<keyword evidence="5" id="KW-1185">Reference proteome</keyword>
<feature type="domain" description="BRCT" evidence="3">
    <location>
        <begin position="519"/>
        <end position="609"/>
    </location>
</feature>
<evidence type="ECO:0000256" key="1">
    <source>
        <dbReference type="ARBA" id="ARBA00022737"/>
    </source>
</evidence>
<dbReference type="SUPFAM" id="SSF52113">
    <property type="entry name" value="BRCT domain"/>
    <property type="match status" value="2"/>
</dbReference>
<keyword evidence="1" id="KW-0677">Repeat</keyword>
<dbReference type="GO" id="GO:0007095">
    <property type="term" value="P:mitotic G2 DNA damage checkpoint signaling"/>
    <property type="evidence" value="ECO:0007669"/>
    <property type="project" value="TreeGrafter"/>
</dbReference>
<dbReference type="CDD" id="cd17751">
    <property type="entry name" value="BRCT_microcephalin_rpt3"/>
    <property type="match status" value="1"/>
</dbReference>
<dbReference type="InterPro" id="IPR036420">
    <property type="entry name" value="BRCT_dom_sf"/>
</dbReference>
<gene>
    <name evidence="4" type="ORF">NBR_LOCUS16742</name>
</gene>
<dbReference type="Pfam" id="PF00533">
    <property type="entry name" value="BRCT"/>
    <property type="match status" value="1"/>
</dbReference>
<dbReference type="PROSITE" id="PS50172">
    <property type="entry name" value="BRCT"/>
    <property type="match status" value="2"/>
</dbReference>
<dbReference type="AlphaFoldDB" id="A0A158R2S9"/>
<dbReference type="PANTHER" id="PTHR13561:SF20">
    <property type="entry name" value="DNA TOPOISOMERASE 2-BINDING PROTEIN 1"/>
    <property type="match status" value="1"/>
</dbReference>
<feature type="region of interest" description="Disordered" evidence="2">
    <location>
        <begin position="345"/>
        <end position="382"/>
    </location>
</feature>
<dbReference type="GO" id="GO:0006270">
    <property type="term" value="P:DNA replication initiation"/>
    <property type="evidence" value="ECO:0007669"/>
    <property type="project" value="TreeGrafter"/>
</dbReference>
<organism evidence="6">
    <name type="scientific">Nippostrongylus brasiliensis</name>
    <name type="common">Rat hookworm</name>
    <dbReference type="NCBI Taxonomy" id="27835"/>
    <lineage>
        <taxon>Eukaryota</taxon>
        <taxon>Metazoa</taxon>
        <taxon>Ecdysozoa</taxon>
        <taxon>Nematoda</taxon>
        <taxon>Chromadorea</taxon>
        <taxon>Rhabditida</taxon>
        <taxon>Rhabditina</taxon>
        <taxon>Rhabditomorpha</taxon>
        <taxon>Strongyloidea</taxon>
        <taxon>Heligmosomidae</taxon>
        <taxon>Nippostrongylus</taxon>
    </lineage>
</organism>
<evidence type="ECO:0000313" key="4">
    <source>
        <dbReference type="EMBL" id="VDL80337.1"/>
    </source>
</evidence>
<dbReference type="SMART" id="SM00292">
    <property type="entry name" value="BRCT"/>
    <property type="match status" value="3"/>
</dbReference>
<evidence type="ECO:0000259" key="3">
    <source>
        <dbReference type="PROSITE" id="PS50172"/>
    </source>
</evidence>
<feature type="domain" description="BRCT" evidence="3">
    <location>
        <begin position="86"/>
        <end position="156"/>
    </location>
</feature>
<dbReference type="Gene3D" id="3.40.50.10190">
    <property type="entry name" value="BRCT domain"/>
    <property type="match status" value="3"/>
</dbReference>
<dbReference type="CDD" id="cd17716">
    <property type="entry name" value="BRCT_microcephalin_rpt1"/>
    <property type="match status" value="1"/>
</dbReference>
<dbReference type="OMA" id="APENWEI"/>
<evidence type="ECO:0000313" key="5">
    <source>
        <dbReference type="Proteomes" id="UP000271162"/>
    </source>
</evidence>
<protein>
    <submittedName>
        <fullName evidence="6">BRCT domain-containing protein</fullName>
    </submittedName>
</protein>
<sequence>MTTAYDFPDLNISPILGEEDCSDYAAEARNSRGVHQEAAIHDALGGLSISDELSTMLTLPVEISSSAEGRGCRVCVEMGCCSESSEDVRSRLRRMGAIVSRRLTETTTHVVFSFGGRAAVLRRVFAVTNRPYLVDPHWVYECFNTKTRASEQRFSLYDCRFLFDALRKSLDAQNKSGHEDLSHANEADHQHSINAVSHTTEGRLLTSRTETLFHFGLSSWKSVYYQEVTFNSTMSASELLMKIDLLSKRLDKIGGGTTCVLGKRCPSALKGKMLVNTIAEENIVKATNTRKILRRRSHGAFPLEYREPQCDAIQLRRQMRDEQQAVSGAHIRADVDEVVVDKENAMGQRKKVRGVRHQQNRQEKGLTQRPRRRASDDDVVPIDNPPVRKCLAALENSSEIGGFLGFRTPSYGGVYRPLVETASSMINKLQLASTSEEFVEKRPERVVTKTRNGIVFTGFPRERQRQLQSDVHSLDLKVQAKITGRTFCVVSANGERTLNTLRAVVMGIPVVKPDWKRGRHSQLFSGFGKILVCDECSPPTEDLKWIIRESGGQITTNASECALVVAPHDHSLEITCSSDMEDPPPVVIERYILDCVCENEVLAVNDYMEHDIVDDHC</sequence>
<dbReference type="Proteomes" id="UP000271162">
    <property type="component" value="Unassembled WGS sequence"/>
</dbReference>
<dbReference type="PANTHER" id="PTHR13561">
    <property type="entry name" value="DNA REPLICATION REGULATOR DPB11-RELATED"/>
    <property type="match status" value="1"/>
</dbReference>
<name>A0A158R2S9_NIPBR</name>
<dbReference type="EMBL" id="UYSL01022372">
    <property type="protein sequence ID" value="VDL80337.1"/>
    <property type="molecule type" value="Genomic_DNA"/>
</dbReference>
<reference evidence="4 5" key="2">
    <citation type="submission" date="2018-11" db="EMBL/GenBank/DDBJ databases">
        <authorList>
            <consortium name="Pathogen Informatics"/>
        </authorList>
    </citation>
    <scope>NUCLEOTIDE SEQUENCE [LARGE SCALE GENOMIC DNA]</scope>
</reference>
<evidence type="ECO:0000313" key="6">
    <source>
        <dbReference type="WBParaSite" id="NBR_0001674101-mRNA-1"/>
    </source>
</evidence>